<evidence type="ECO:0000256" key="4">
    <source>
        <dbReference type="SAM" id="MobiDB-lite"/>
    </source>
</evidence>
<dbReference type="Pfam" id="PF00248">
    <property type="entry name" value="Aldo_ket_red"/>
    <property type="match status" value="1"/>
</dbReference>
<dbReference type="EMBL" id="JAWRVI010000013">
    <property type="protein sequence ID" value="KAK4091062.1"/>
    <property type="molecule type" value="Genomic_DNA"/>
</dbReference>
<comment type="caution">
    <text evidence="6">The sequence shown here is derived from an EMBL/GenBank/DDBJ whole genome shotgun (WGS) entry which is preliminary data.</text>
</comment>
<feature type="compositionally biased region" description="Polar residues" evidence="4">
    <location>
        <begin position="433"/>
        <end position="448"/>
    </location>
</feature>
<evidence type="ECO:0000256" key="1">
    <source>
        <dbReference type="ARBA" id="ARBA00022857"/>
    </source>
</evidence>
<keyword evidence="7" id="KW-1185">Reference proteome</keyword>
<evidence type="ECO:0000313" key="7">
    <source>
        <dbReference type="Proteomes" id="UP001287286"/>
    </source>
</evidence>
<name>A0ABR0C4B7_PURLI</name>
<accession>A0ABR0C4B7</accession>
<keyword evidence="1" id="KW-0521">NADP</keyword>
<proteinExistence type="inferred from homology"/>
<dbReference type="PANTHER" id="PTHR43364:SF7">
    <property type="entry name" value="NADP-DEPENDENT OXIDOREDUCTASE DOMAIN-CONTAINING PROTEIN-RELATED"/>
    <property type="match status" value="1"/>
</dbReference>
<evidence type="ECO:0000259" key="5">
    <source>
        <dbReference type="Pfam" id="PF00248"/>
    </source>
</evidence>
<feature type="compositionally biased region" description="Basic and acidic residues" evidence="4">
    <location>
        <begin position="567"/>
        <end position="582"/>
    </location>
</feature>
<dbReference type="InterPro" id="IPR050523">
    <property type="entry name" value="AKR_Detox_Biosynth"/>
</dbReference>
<keyword evidence="2" id="KW-0560">Oxidoreductase</keyword>
<feature type="region of interest" description="Disordered" evidence="4">
    <location>
        <begin position="394"/>
        <end position="449"/>
    </location>
</feature>
<evidence type="ECO:0000256" key="3">
    <source>
        <dbReference type="ARBA" id="ARBA00038157"/>
    </source>
</evidence>
<dbReference type="PANTHER" id="PTHR43364">
    <property type="entry name" value="NADH-SPECIFIC METHYLGLYOXAL REDUCTASE-RELATED"/>
    <property type="match status" value="1"/>
</dbReference>
<feature type="domain" description="NADP-dependent oxidoreductase" evidence="5">
    <location>
        <begin position="25"/>
        <end position="325"/>
    </location>
</feature>
<protein>
    <recommendedName>
        <fullName evidence="5">NADP-dependent oxidoreductase domain-containing protein</fullName>
    </recommendedName>
</protein>
<evidence type="ECO:0000313" key="6">
    <source>
        <dbReference type="EMBL" id="KAK4091062.1"/>
    </source>
</evidence>
<sequence>MAPPAQSPLAQYRLLAPTAATRVSPICLGTMNFGTAWEDWLGRCDQATAESILDFFYEQGGNFIDTANSYQFGDSEIWVGEWMRKRNNRDEMVIATKYTSNFTAGAANPPTVMASFTGNGTKSLVTSVKSSLDRLQTGYIDLLYVHFWDYSTSIPELMQSLNQLVAAGQVLYLGASDTPAWVVSKANEYARNHGLRQFSVYQGFWNAGSRELEREIIPMCRSEGMAICPWGSVGGGKFKTEEQRQRADGRNTSYSEADIKVSLVLESIANRKNSTITSIALAYVMHKAPYVFPVAGGRKIEQLKANIEALTIGLSDDEIKEIESAAPLDWGFPHNLIWASGAGASYQNVWLLGTGGNFEYVEEAKHKEGLRKLTPSPTFGVGFRIVSEHDLGGLRTEPSLAPMDGRSARQGNDTDRSCLGIVHTKPPLLAPPNSATLQSPTSQRQASESKWVRFCGQFDRLRSSLPRDTGAMSPRRHRSLRFDRPLDRPRHKGTRQNSTPCYNLGAFRRARDDVLDKTPENRLDVDSDSEPECVPMTPEDEFKYITTIPETQLPDQSRSLEGAIDYGTDHDSRESVEREDALRSSSQSLGRDETRITPFEANKGLREVPRSAPRSIQRIGKFNFRQGVRIRDYKVPRRRRSASPTASREYQGRDGFEAAEMSLGSPQPMTRRHEQRTPDLEATMLETCDSLFSSPDLEILPAGRCRRSRPISLSSEAVDAAASTPLLTELQSHSPRSVRCVIKLEDEDDDVFRKWLVG</sequence>
<reference evidence="6 7" key="1">
    <citation type="journal article" date="2024" name="Microbiol. Resour. Announc.">
        <title>Genome annotations for the ascomycete fungi Trichoderma harzianum, Trichoderma aggressivum, and Purpureocillium lilacinum.</title>
        <authorList>
            <person name="Beijen E.P.W."/>
            <person name="Ohm R.A."/>
        </authorList>
    </citation>
    <scope>NUCLEOTIDE SEQUENCE [LARGE SCALE GENOMIC DNA]</scope>
    <source>
        <strain evidence="6 7">CBS 150709</strain>
    </source>
</reference>
<comment type="similarity">
    <text evidence="3">Belongs to the aldo/keto reductase family. Aldo/keto reductase 2 subfamily.</text>
</comment>
<dbReference type="SUPFAM" id="SSF51430">
    <property type="entry name" value="NAD(P)-linked oxidoreductase"/>
    <property type="match status" value="1"/>
</dbReference>
<dbReference type="InterPro" id="IPR023210">
    <property type="entry name" value="NADP_OxRdtase_dom"/>
</dbReference>
<dbReference type="Gene3D" id="3.20.20.100">
    <property type="entry name" value="NADP-dependent oxidoreductase domain"/>
    <property type="match status" value="1"/>
</dbReference>
<organism evidence="6 7">
    <name type="scientific">Purpureocillium lilacinum</name>
    <name type="common">Paecilomyces lilacinus</name>
    <dbReference type="NCBI Taxonomy" id="33203"/>
    <lineage>
        <taxon>Eukaryota</taxon>
        <taxon>Fungi</taxon>
        <taxon>Dikarya</taxon>
        <taxon>Ascomycota</taxon>
        <taxon>Pezizomycotina</taxon>
        <taxon>Sordariomycetes</taxon>
        <taxon>Hypocreomycetidae</taxon>
        <taxon>Hypocreales</taxon>
        <taxon>Ophiocordycipitaceae</taxon>
        <taxon>Purpureocillium</taxon>
    </lineage>
</organism>
<feature type="region of interest" description="Disordered" evidence="4">
    <location>
        <begin position="634"/>
        <end position="655"/>
    </location>
</feature>
<evidence type="ECO:0000256" key="2">
    <source>
        <dbReference type="ARBA" id="ARBA00023002"/>
    </source>
</evidence>
<feature type="region of interest" description="Disordered" evidence="4">
    <location>
        <begin position="555"/>
        <end position="616"/>
    </location>
</feature>
<dbReference type="InterPro" id="IPR036812">
    <property type="entry name" value="NAD(P)_OxRdtase_dom_sf"/>
</dbReference>
<gene>
    <name evidence="6" type="ORF">Purlil1_4642</name>
</gene>
<dbReference type="Proteomes" id="UP001287286">
    <property type="component" value="Unassembled WGS sequence"/>
</dbReference>